<name>A0A2J6QU47_HYAVF</name>
<sequence length="548" mass="57115">MAHPKFPVAIFMFLFFYCLLIYTPASAQTLPCTPTANGSFSLQSSALLASSNETLTLFLDFAPTVKQGSYVTKVQVTLGTQQVFAYNATSQLNESTIALNWGSPTDPTAQATFNIENNMIMGTFDNRPLKPLVDITAASPEVAFADGAPLPTAQLLPADIDAQDFNTTIQQLATIVSNAAKNCANPTLPSNVTTRGMPLDGSNLLFRREVAAHYSNPSTLFSCIACNQGVMIQWSAMETGCVAVCGATAGFYCQKCFSDATNWKNQELFNCATGGSCCPLNCGDAAGGYFDCCFSTESCAGNRSGKCCAGNSLTNPFAPPEFTPCNGQLCCDPNAGESCFLPVDDPSSATCTCPEAQQCKEEDGNPGNGHSSFWTYNYCCPSGTFCANIDANLCCPTDQVGCGTSKCCPAAAGCADPTTGQCCPTDTVSCGTTCCKDGFCANAATSQCCPTDSQACGPTCCTGGSYCADASIGICCPAGTVSLDDICCPTGDILCVGKCCKGACCGDFCYPGWTKCPAPVTCLKQCEVATNCGEGYACNDGCCFKIME</sequence>
<dbReference type="AlphaFoldDB" id="A0A2J6QU47"/>
<feature type="chain" id="PRO_5014473712" evidence="1">
    <location>
        <begin position="28"/>
        <end position="548"/>
    </location>
</feature>
<keyword evidence="3" id="KW-1185">Reference proteome</keyword>
<dbReference type="OrthoDB" id="10458501at2759"/>
<proteinExistence type="predicted"/>
<evidence type="ECO:0000256" key="1">
    <source>
        <dbReference type="SAM" id="SignalP"/>
    </source>
</evidence>
<keyword evidence="1" id="KW-0732">Signal</keyword>
<dbReference type="EMBL" id="KZ613971">
    <property type="protein sequence ID" value="PMD29787.1"/>
    <property type="molecule type" value="Genomic_DNA"/>
</dbReference>
<accession>A0A2J6QU47</accession>
<evidence type="ECO:0000313" key="2">
    <source>
        <dbReference type="EMBL" id="PMD29787.1"/>
    </source>
</evidence>
<evidence type="ECO:0000313" key="3">
    <source>
        <dbReference type="Proteomes" id="UP000235786"/>
    </source>
</evidence>
<dbReference type="Proteomes" id="UP000235786">
    <property type="component" value="Unassembled WGS sequence"/>
</dbReference>
<protein>
    <submittedName>
        <fullName evidence="2">Uncharacterized protein</fullName>
    </submittedName>
</protein>
<organism evidence="2 3">
    <name type="scientific">Hyaloscypha variabilis (strain UAMH 11265 / GT02V1 / F)</name>
    <name type="common">Meliniomyces variabilis</name>
    <dbReference type="NCBI Taxonomy" id="1149755"/>
    <lineage>
        <taxon>Eukaryota</taxon>
        <taxon>Fungi</taxon>
        <taxon>Dikarya</taxon>
        <taxon>Ascomycota</taxon>
        <taxon>Pezizomycotina</taxon>
        <taxon>Leotiomycetes</taxon>
        <taxon>Helotiales</taxon>
        <taxon>Hyaloscyphaceae</taxon>
        <taxon>Hyaloscypha</taxon>
        <taxon>Hyaloscypha variabilis</taxon>
    </lineage>
</organism>
<reference evidence="2 3" key="1">
    <citation type="submission" date="2016-04" db="EMBL/GenBank/DDBJ databases">
        <title>A degradative enzymes factory behind the ericoid mycorrhizal symbiosis.</title>
        <authorList>
            <consortium name="DOE Joint Genome Institute"/>
            <person name="Martino E."/>
            <person name="Morin E."/>
            <person name="Grelet G."/>
            <person name="Kuo A."/>
            <person name="Kohler A."/>
            <person name="Daghino S."/>
            <person name="Barry K."/>
            <person name="Choi C."/>
            <person name="Cichocki N."/>
            <person name="Clum A."/>
            <person name="Copeland A."/>
            <person name="Hainaut M."/>
            <person name="Haridas S."/>
            <person name="Labutti K."/>
            <person name="Lindquist E."/>
            <person name="Lipzen A."/>
            <person name="Khouja H.-R."/>
            <person name="Murat C."/>
            <person name="Ohm R."/>
            <person name="Olson A."/>
            <person name="Spatafora J."/>
            <person name="Veneault-Fourrey C."/>
            <person name="Henrissat B."/>
            <person name="Grigoriev I."/>
            <person name="Martin F."/>
            <person name="Perotto S."/>
        </authorList>
    </citation>
    <scope>NUCLEOTIDE SEQUENCE [LARGE SCALE GENOMIC DNA]</scope>
    <source>
        <strain evidence="2 3">F</strain>
    </source>
</reference>
<gene>
    <name evidence="2" type="ORF">L207DRAFT_593108</name>
</gene>
<feature type="signal peptide" evidence="1">
    <location>
        <begin position="1"/>
        <end position="27"/>
    </location>
</feature>